<dbReference type="EMBL" id="WEKV01000008">
    <property type="protein sequence ID" value="KAB7786253.1"/>
    <property type="molecule type" value="Genomic_DNA"/>
</dbReference>
<reference evidence="4 5" key="1">
    <citation type="submission" date="2019-10" db="EMBL/GenBank/DDBJ databases">
        <title>Draft Genome Sequence of the Caffeine Degrading Methylotroph Methylorubrum populi PINKEL.</title>
        <authorList>
            <person name="Dawson S.C."/>
            <person name="Zhang X."/>
            <person name="Wright M.E."/>
            <person name="Sharma G."/>
            <person name="Langner J.T."/>
            <person name="Ditty J.L."/>
            <person name="Subuyuj G.A."/>
        </authorList>
    </citation>
    <scope>NUCLEOTIDE SEQUENCE [LARGE SCALE GENOMIC DNA]</scope>
    <source>
        <strain evidence="4 5">Pinkel</strain>
    </source>
</reference>
<accession>A0A833J7P5</accession>
<dbReference type="PIRSF" id="PIRSF016817">
    <property type="entry name" value="UCP016817_carboligase"/>
    <property type="match status" value="1"/>
</dbReference>
<keyword evidence="4" id="KW-0436">Ligase</keyword>
<dbReference type="SUPFAM" id="SSF56059">
    <property type="entry name" value="Glutathione synthetase ATP-binding domain-like"/>
    <property type="match status" value="1"/>
</dbReference>
<dbReference type="PROSITE" id="PS50975">
    <property type="entry name" value="ATP_GRASP"/>
    <property type="match status" value="1"/>
</dbReference>
<sequence length="378" mass="39744">MRPFVLDLFGDEDTLALAEAHRPLPGRFGAGSRDRAGVLGGLSELSERAGGALGVVLGSGFEGAPDLVAAIVDRHRLLGAGAETVAALKDPFRLAALCERLAIPHPAVTPGPVAERGAWLVKRMGGCGGSHIRPGTVGAAPPGHYLQARKPGRAFALNFLSDGRRIEPLALTEQWQAPSALRPFRYAGALARGQAEAAPVPALVAAGIAEAALRLARATGLTGLASADCLVDGENWWLLEINPRPGATLDVLDQRPTPLLIQHIEAALGRMPAIDAAPMDATGAEICYAARTCAAVPPLDWPDHVRDRPRAGSPVARDAPFCTVTASGPNAAAVRGELRARTERVRALLEETENDHEFQHDGAEPQRPGRAAGREPRR</sequence>
<dbReference type="GO" id="GO:0046872">
    <property type="term" value="F:metal ion binding"/>
    <property type="evidence" value="ECO:0007669"/>
    <property type="project" value="InterPro"/>
</dbReference>
<keyword evidence="1" id="KW-0547">Nucleotide-binding</keyword>
<evidence type="ECO:0000313" key="4">
    <source>
        <dbReference type="EMBL" id="KAB7786253.1"/>
    </source>
</evidence>
<dbReference type="InterPro" id="IPR003806">
    <property type="entry name" value="ATP-grasp_PylC-type"/>
</dbReference>
<evidence type="ECO:0000256" key="2">
    <source>
        <dbReference type="SAM" id="MobiDB-lite"/>
    </source>
</evidence>
<dbReference type="Gene3D" id="3.30.470.20">
    <property type="entry name" value="ATP-grasp fold, B domain"/>
    <property type="match status" value="1"/>
</dbReference>
<evidence type="ECO:0000259" key="3">
    <source>
        <dbReference type="PROSITE" id="PS50975"/>
    </source>
</evidence>
<protein>
    <submittedName>
        <fullName evidence="4">Putative ATP-dependent carboligase</fullName>
    </submittedName>
</protein>
<dbReference type="GO" id="GO:0016874">
    <property type="term" value="F:ligase activity"/>
    <property type="evidence" value="ECO:0007669"/>
    <property type="project" value="UniProtKB-KW"/>
</dbReference>
<dbReference type="GO" id="GO:0005524">
    <property type="term" value="F:ATP binding"/>
    <property type="evidence" value="ECO:0007669"/>
    <property type="project" value="UniProtKB-UniRule"/>
</dbReference>
<feature type="compositionally biased region" description="Basic and acidic residues" evidence="2">
    <location>
        <begin position="349"/>
        <end position="364"/>
    </location>
</feature>
<feature type="domain" description="ATP-grasp" evidence="3">
    <location>
        <begin position="208"/>
        <end position="268"/>
    </location>
</feature>
<dbReference type="InterPro" id="IPR011761">
    <property type="entry name" value="ATP-grasp"/>
</dbReference>
<keyword evidence="1" id="KW-0067">ATP-binding</keyword>
<dbReference type="Proteomes" id="UP000469949">
    <property type="component" value="Unassembled WGS sequence"/>
</dbReference>
<comment type="caution">
    <text evidence="4">The sequence shown here is derived from an EMBL/GenBank/DDBJ whole genome shotgun (WGS) entry which is preliminary data.</text>
</comment>
<gene>
    <name evidence="4" type="ORF">F8B43_1654</name>
</gene>
<name>A0A833J7P5_9HYPH</name>
<dbReference type="AlphaFoldDB" id="A0A833J7P5"/>
<evidence type="ECO:0000313" key="5">
    <source>
        <dbReference type="Proteomes" id="UP000469949"/>
    </source>
</evidence>
<feature type="region of interest" description="Disordered" evidence="2">
    <location>
        <begin position="349"/>
        <end position="378"/>
    </location>
</feature>
<organism evidence="4 5">
    <name type="scientific">Methylorubrum populi</name>
    <dbReference type="NCBI Taxonomy" id="223967"/>
    <lineage>
        <taxon>Bacteria</taxon>
        <taxon>Pseudomonadati</taxon>
        <taxon>Pseudomonadota</taxon>
        <taxon>Alphaproteobacteria</taxon>
        <taxon>Hyphomicrobiales</taxon>
        <taxon>Methylobacteriaceae</taxon>
        <taxon>Methylorubrum</taxon>
    </lineage>
</organism>
<evidence type="ECO:0000256" key="1">
    <source>
        <dbReference type="PROSITE-ProRule" id="PRU00409"/>
    </source>
</evidence>
<proteinExistence type="predicted"/>
<dbReference type="Pfam" id="PF02655">
    <property type="entry name" value="ATP-grasp_3"/>
    <property type="match status" value="1"/>
</dbReference>
<dbReference type="InterPro" id="IPR016677">
    <property type="entry name" value="UCP016817_carboligase"/>
</dbReference>